<organism evidence="1 2">
    <name type="scientific">Zarea fungicola</name>
    <dbReference type="NCBI Taxonomy" id="93591"/>
    <lineage>
        <taxon>Eukaryota</taxon>
        <taxon>Fungi</taxon>
        <taxon>Dikarya</taxon>
        <taxon>Ascomycota</taxon>
        <taxon>Pezizomycotina</taxon>
        <taxon>Sordariomycetes</taxon>
        <taxon>Hypocreomycetidae</taxon>
        <taxon>Hypocreales</taxon>
        <taxon>Cordycipitaceae</taxon>
        <taxon>Zarea</taxon>
    </lineage>
</organism>
<gene>
    <name evidence="1" type="ORF">NQ176_g1289</name>
</gene>
<evidence type="ECO:0000313" key="2">
    <source>
        <dbReference type="Proteomes" id="UP001143910"/>
    </source>
</evidence>
<name>A0ACC1NVK5_9HYPO</name>
<keyword evidence="2" id="KW-1185">Reference proteome</keyword>
<proteinExistence type="predicted"/>
<sequence>MWAKGSQFAMHDTPEATMDAEFFYRLHGEYALLWAASKGFHWLAKRIITSKKGTNINFADESGRTALARVIENYEPNTEKSSLRPNGVDFAGIAELLLKHPDTDLSDKANGIPMLDRAITKGCYTVVERLLEYHKAAMDAVAQAGPDAVIPDVYSRVVWCQYNSANAIHFIPTQYFDSFGTTTCYGLLKDGQTPLMKATLCGHRDIVELLLRSGADVNEKSGRITGFDDKADSSPEETSGFRWTAINLAARNGDDEFVRLLLECPDIKTDVDSTIIAPSNGTDQNYYSRRRCTANMSQDVLNHLLNSDYTTRNVLEYPQDALYWAVKHGHDQCVHELLDSIRVSITQEKLAALQLVNTEEAIQGYSFTIDGMLTSAERH</sequence>
<evidence type="ECO:0000313" key="1">
    <source>
        <dbReference type="EMBL" id="KAJ2982596.1"/>
    </source>
</evidence>
<dbReference type="EMBL" id="JANJQO010000068">
    <property type="protein sequence ID" value="KAJ2982596.1"/>
    <property type="molecule type" value="Genomic_DNA"/>
</dbReference>
<reference evidence="1" key="1">
    <citation type="submission" date="2022-08" db="EMBL/GenBank/DDBJ databases">
        <title>Genome Sequence of Lecanicillium fungicola.</title>
        <authorList>
            <person name="Buettner E."/>
        </authorList>
    </citation>
    <scope>NUCLEOTIDE SEQUENCE</scope>
    <source>
        <strain evidence="1">Babe33</strain>
    </source>
</reference>
<comment type="caution">
    <text evidence="1">The sequence shown here is derived from an EMBL/GenBank/DDBJ whole genome shotgun (WGS) entry which is preliminary data.</text>
</comment>
<accession>A0ACC1NVK5</accession>
<dbReference type="Proteomes" id="UP001143910">
    <property type="component" value="Unassembled WGS sequence"/>
</dbReference>
<protein>
    <submittedName>
        <fullName evidence="1">Uncharacterized protein</fullName>
    </submittedName>
</protein>